<sequence length="264" mass="28300">MTKYTVNCSILFQELPVLERPAAAKAAGFDGVEFWWPFAESVPADSEVEKFIAAVEDAGVELTGLNFADDIPGGFRGLLSNPGRSGEFRDNIDVTVGIAERLGTTKLNALYGVRLDDVADSEQDELAVVNYGHAAKAAQRIGATVLVEALNAVESPTFPIVSSQGVKNVIDRVAAETGQTNLAFLADFYHLARMGEKTADVLARYGDLIGHVQIADTPGRNEPGTGDFDFAELYTGLEKIGYDGWVGLEYKPSGASADSFGWNQ</sequence>
<evidence type="ECO:0000259" key="3">
    <source>
        <dbReference type="Pfam" id="PF01261"/>
    </source>
</evidence>
<dbReference type="GO" id="GO:0016853">
    <property type="term" value="F:isomerase activity"/>
    <property type="evidence" value="ECO:0007669"/>
    <property type="project" value="UniProtKB-KW"/>
</dbReference>
<protein>
    <submittedName>
        <fullName evidence="4">Hydroxypyruvate isomerase family protein</fullName>
    </submittedName>
</protein>
<dbReference type="InterPro" id="IPR026040">
    <property type="entry name" value="HyI-like"/>
</dbReference>
<dbReference type="SUPFAM" id="SSF51658">
    <property type="entry name" value="Xylose isomerase-like"/>
    <property type="match status" value="1"/>
</dbReference>
<gene>
    <name evidence="4" type="ORF">ACFPET_21155</name>
</gene>
<dbReference type="EMBL" id="JBHSDK010000058">
    <property type="protein sequence ID" value="MFC4337706.1"/>
    <property type="molecule type" value="Genomic_DNA"/>
</dbReference>
<dbReference type="Proteomes" id="UP001595823">
    <property type="component" value="Unassembled WGS sequence"/>
</dbReference>
<evidence type="ECO:0000313" key="4">
    <source>
        <dbReference type="EMBL" id="MFC4337706.1"/>
    </source>
</evidence>
<feature type="domain" description="Xylose isomerase-like TIM barrel" evidence="3">
    <location>
        <begin position="22"/>
        <end position="254"/>
    </location>
</feature>
<evidence type="ECO:0000313" key="5">
    <source>
        <dbReference type="Proteomes" id="UP001595823"/>
    </source>
</evidence>
<dbReference type="PIRSF" id="PIRSF006241">
    <property type="entry name" value="HyI"/>
    <property type="match status" value="1"/>
</dbReference>
<dbReference type="InterPro" id="IPR013022">
    <property type="entry name" value="Xyl_isomerase-like_TIM-brl"/>
</dbReference>
<organism evidence="4 5">
    <name type="scientific">Salininema proteolyticum</name>
    <dbReference type="NCBI Taxonomy" id="1607685"/>
    <lineage>
        <taxon>Bacteria</taxon>
        <taxon>Bacillati</taxon>
        <taxon>Actinomycetota</taxon>
        <taxon>Actinomycetes</taxon>
        <taxon>Glycomycetales</taxon>
        <taxon>Glycomycetaceae</taxon>
        <taxon>Salininema</taxon>
    </lineage>
</organism>
<name>A0ABV8U552_9ACTN</name>
<dbReference type="PANTHER" id="PTHR43489">
    <property type="entry name" value="ISOMERASE"/>
    <property type="match status" value="1"/>
</dbReference>
<dbReference type="RefSeq" id="WP_380624959.1">
    <property type="nucleotide sequence ID" value="NZ_JBHSDK010000058.1"/>
</dbReference>
<reference evidence="5" key="1">
    <citation type="journal article" date="2019" name="Int. J. Syst. Evol. Microbiol.">
        <title>The Global Catalogue of Microorganisms (GCM) 10K type strain sequencing project: providing services to taxonomists for standard genome sequencing and annotation.</title>
        <authorList>
            <consortium name="The Broad Institute Genomics Platform"/>
            <consortium name="The Broad Institute Genome Sequencing Center for Infectious Disease"/>
            <person name="Wu L."/>
            <person name="Ma J."/>
        </authorList>
    </citation>
    <scope>NUCLEOTIDE SEQUENCE [LARGE SCALE GENOMIC DNA]</scope>
    <source>
        <strain evidence="5">IBRC-M 10908</strain>
    </source>
</reference>
<dbReference type="Gene3D" id="3.20.20.150">
    <property type="entry name" value="Divalent-metal-dependent TIM barrel enzymes"/>
    <property type="match status" value="1"/>
</dbReference>
<evidence type="ECO:0000256" key="1">
    <source>
        <dbReference type="ARBA" id="ARBA00023235"/>
    </source>
</evidence>
<keyword evidence="5" id="KW-1185">Reference proteome</keyword>
<accession>A0ABV8U552</accession>
<comment type="similarity">
    <text evidence="2">Belongs to the hyi family.</text>
</comment>
<dbReference type="PANTHER" id="PTHR43489:SF6">
    <property type="entry name" value="HYDROXYPYRUVATE ISOMERASE-RELATED"/>
    <property type="match status" value="1"/>
</dbReference>
<dbReference type="Pfam" id="PF01261">
    <property type="entry name" value="AP_endonuc_2"/>
    <property type="match status" value="1"/>
</dbReference>
<comment type="caution">
    <text evidence="4">The sequence shown here is derived from an EMBL/GenBank/DDBJ whole genome shotgun (WGS) entry which is preliminary data.</text>
</comment>
<dbReference type="InterPro" id="IPR050417">
    <property type="entry name" value="Sugar_Epim/Isomerase"/>
</dbReference>
<proteinExistence type="inferred from homology"/>
<keyword evidence="1 2" id="KW-0413">Isomerase</keyword>
<evidence type="ECO:0000256" key="2">
    <source>
        <dbReference type="PIRNR" id="PIRNR006241"/>
    </source>
</evidence>
<dbReference type="InterPro" id="IPR036237">
    <property type="entry name" value="Xyl_isomerase-like_sf"/>
</dbReference>